<protein>
    <recommendedName>
        <fullName evidence="8">Protein kinase domain-containing protein</fullName>
    </recommendedName>
</protein>
<evidence type="ECO:0000313" key="9">
    <source>
        <dbReference type="EMBL" id="KAG2452762.1"/>
    </source>
</evidence>
<dbReference type="InterPro" id="IPR000719">
    <property type="entry name" value="Prot_kinase_dom"/>
</dbReference>
<feature type="compositionally biased region" description="Polar residues" evidence="6">
    <location>
        <begin position="274"/>
        <end position="294"/>
    </location>
</feature>
<dbReference type="GO" id="GO:0004674">
    <property type="term" value="F:protein serine/threonine kinase activity"/>
    <property type="evidence" value="ECO:0007669"/>
    <property type="project" value="TreeGrafter"/>
</dbReference>
<feature type="region of interest" description="Disordered" evidence="6">
    <location>
        <begin position="263"/>
        <end position="324"/>
    </location>
</feature>
<sequence>MLTQVVAANTRSGPFFQAPGMDLLVPRPQQEWNASSCGILSYQSAIVVRACLPPSMQQKSFQGAPRVPGAGWGNVLIPGTGYSGNPANCTNATDASPMARCWPDRGTYVSVWTISFDLDPLTSKTSYNGYLALGRDVAFVCQASLQEECVTRLGTVGCFAVTLAGSSSNDANATGSSNASTSAVATAGTRPAADQTGRLSIPGFDVAPTRTSAAVAVAAAGCGDSPSPSSSVPLGALIGGIIGGAAVGAAAVAAAWGLVVRQQRRRRKGHGSPLQCTGEGSSPTASRLSSSFMRTATADGSEPKPGLGLGRSQPFAKSSSTTGSSSKVTMMAIAAGACAAAQTCGDGAAAGPAPDLKQQQQSPHGPASVVASAGSASAPLSSSRAVGGSPHKCSSGGQCVEVLPSTTTEPELGGGCGMPSSAAIDRQPAAATGADSVPTPATHSGGCWPQLHAVMPPLPSPATCSADSGSAAALATVATSHRPPVSSTHGEGNGPAAREGSGRTAASAVSSPNGATPGAGGAPADAAGGVATAAASLLAPPAAVAAAGGSSPTCGVHVQVAVAPAAGAAAAAGAAGAAAGAATHAQHHMVARGMTAAAASAAAGATSATQTRMQPGAAAPPLLPLPPPPPPPPPRESEDEWLLLLEASGAAEIAVPVTPFTQMDSELVLGVRVRQARAAAAAAGPLAAAMGPPPMQGIPTAGSAMSLAAGATGAHNNSDRSPVRQHADDRPDTSAHSAKAALCGDAAGAGAGPAAAAAAAPTQESSELPLGKAAGGGGGGAQRQPVADGNAAAAAAVASEMAAAMAPRAASSAVQLMSEVLGAGAYGRVVAGLFRGQRVAVKLIANALIPLEMYDSQANQKPCHRSGQEQQIEGSQMRAFAQEVEVLARCRHPNIVRLLAANLIPPRVCLVMERMDCSLAQLLHPSGPGAVSRLLPLPTLLHIATDIARGLSYIHPTVLHRDLKPGNVLLNDPFSDRPTAKLTDFGLSRLRSTNVATINPEVGTPAYMAPEVFDTANYVVTDKVDIWALGVILWELLTGCVPWQGLSLVEIAVAITLKQARLPLEGILTEVAAAAAGSSALPPGAAGSASPGAAAGAGAGAGGGAGAGAGAAAAATAAITTTTAVAGGWDGRSRCPPRLAALIRQCWEHDPRRRPAAAEVVKELMVIQQVVERRELQQH</sequence>
<feature type="region of interest" description="Disordered" evidence="6">
    <location>
        <begin position="344"/>
        <end position="443"/>
    </location>
</feature>
<dbReference type="SUPFAM" id="SSF56112">
    <property type="entry name" value="Protein kinase-like (PK-like)"/>
    <property type="match status" value="1"/>
</dbReference>
<reference evidence="9" key="1">
    <citation type="journal article" date="2020" name="bioRxiv">
        <title>Comparative genomics of Chlamydomonas.</title>
        <authorList>
            <person name="Craig R.J."/>
            <person name="Hasan A.R."/>
            <person name="Ness R.W."/>
            <person name="Keightley P.D."/>
        </authorList>
    </citation>
    <scope>NUCLEOTIDE SEQUENCE</scope>
    <source>
        <strain evidence="9">CCAP 11/173</strain>
    </source>
</reference>
<keyword evidence="2 5" id="KW-0547">Nucleotide-binding</keyword>
<dbReference type="PROSITE" id="PS00107">
    <property type="entry name" value="PROTEIN_KINASE_ATP"/>
    <property type="match status" value="1"/>
</dbReference>
<comment type="caution">
    <text evidence="9">The sequence shown here is derived from an EMBL/GenBank/DDBJ whole genome shotgun (WGS) entry which is preliminary data.</text>
</comment>
<keyword evidence="3" id="KW-0418">Kinase</keyword>
<evidence type="ECO:0000256" key="7">
    <source>
        <dbReference type="SAM" id="Phobius"/>
    </source>
</evidence>
<accession>A0A835WSR1</accession>
<keyword evidence="4 5" id="KW-0067">ATP-binding</keyword>
<dbReference type="PROSITE" id="PS00108">
    <property type="entry name" value="PROTEIN_KINASE_ST"/>
    <property type="match status" value="1"/>
</dbReference>
<dbReference type="PANTHER" id="PTHR44329:SF214">
    <property type="entry name" value="PROTEIN KINASE DOMAIN-CONTAINING PROTEIN"/>
    <property type="match status" value="1"/>
</dbReference>
<dbReference type="SMART" id="SM00220">
    <property type="entry name" value="S_TKc"/>
    <property type="match status" value="1"/>
</dbReference>
<feature type="compositionally biased region" description="Low complexity" evidence="6">
    <location>
        <begin position="344"/>
        <end position="355"/>
    </location>
</feature>
<dbReference type="InterPro" id="IPR017441">
    <property type="entry name" value="Protein_kinase_ATP_BS"/>
</dbReference>
<feature type="compositionally biased region" description="Low complexity" evidence="6">
    <location>
        <begin position="510"/>
        <end position="523"/>
    </location>
</feature>
<keyword evidence="7" id="KW-1133">Transmembrane helix</keyword>
<evidence type="ECO:0000256" key="1">
    <source>
        <dbReference type="ARBA" id="ARBA00022679"/>
    </source>
</evidence>
<dbReference type="AlphaFoldDB" id="A0A835WSR1"/>
<dbReference type="OrthoDB" id="537312at2759"/>
<organism evidence="9 10">
    <name type="scientific">Chlamydomonas schloesseri</name>
    <dbReference type="NCBI Taxonomy" id="2026947"/>
    <lineage>
        <taxon>Eukaryota</taxon>
        <taxon>Viridiplantae</taxon>
        <taxon>Chlorophyta</taxon>
        <taxon>core chlorophytes</taxon>
        <taxon>Chlorophyceae</taxon>
        <taxon>CS clade</taxon>
        <taxon>Chlamydomonadales</taxon>
        <taxon>Chlamydomonadaceae</taxon>
        <taxon>Chlamydomonas</taxon>
    </lineage>
</organism>
<keyword evidence="7" id="KW-0812">Transmembrane</keyword>
<dbReference type="InterPro" id="IPR051681">
    <property type="entry name" value="Ser/Thr_Kinases-Pseudokinases"/>
</dbReference>
<feature type="binding site" evidence="5">
    <location>
        <position position="842"/>
    </location>
    <ligand>
        <name>ATP</name>
        <dbReference type="ChEBI" id="CHEBI:30616"/>
    </ligand>
</feature>
<name>A0A835WSR1_9CHLO</name>
<evidence type="ECO:0000256" key="2">
    <source>
        <dbReference type="ARBA" id="ARBA00022741"/>
    </source>
</evidence>
<feature type="domain" description="Protein kinase" evidence="8">
    <location>
        <begin position="815"/>
        <end position="1166"/>
    </location>
</feature>
<evidence type="ECO:0000256" key="3">
    <source>
        <dbReference type="ARBA" id="ARBA00022777"/>
    </source>
</evidence>
<feature type="region of interest" description="Disordered" evidence="6">
    <location>
        <begin position="605"/>
        <end position="637"/>
    </location>
</feature>
<keyword evidence="1" id="KW-0808">Transferase</keyword>
<feature type="compositionally biased region" description="Basic and acidic residues" evidence="6">
    <location>
        <begin position="717"/>
        <end position="733"/>
    </location>
</feature>
<gene>
    <name evidence="9" type="ORF">HYH02_002992</name>
</gene>
<dbReference type="Pfam" id="PF00069">
    <property type="entry name" value="Pkinase"/>
    <property type="match status" value="1"/>
</dbReference>
<dbReference type="InterPro" id="IPR008271">
    <property type="entry name" value="Ser/Thr_kinase_AS"/>
</dbReference>
<dbReference type="GO" id="GO:0005524">
    <property type="term" value="F:ATP binding"/>
    <property type="evidence" value="ECO:0007669"/>
    <property type="project" value="UniProtKB-UniRule"/>
</dbReference>
<evidence type="ECO:0000256" key="5">
    <source>
        <dbReference type="PROSITE-ProRule" id="PRU10141"/>
    </source>
</evidence>
<feature type="transmembrane region" description="Helical" evidence="7">
    <location>
        <begin position="234"/>
        <end position="259"/>
    </location>
</feature>
<evidence type="ECO:0000313" key="10">
    <source>
        <dbReference type="Proteomes" id="UP000613740"/>
    </source>
</evidence>
<feature type="compositionally biased region" description="Low complexity" evidence="6">
    <location>
        <begin position="367"/>
        <end position="386"/>
    </location>
</feature>
<evidence type="ECO:0000259" key="8">
    <source>
        <dbReference type="PROSITE" id="PS50011"/>
    </source>
</evidence>
<keyword evidence="7" id="KW-0472">Membrane</keyword>
<proteinExistence type="predicted"/>
<evidence type="ECO:0000256" key="6">
    <source>
        <dbReference type="SAM" id="MobiDB-lite"/>
    </source>
</evidence>
<dbReference type="PANTHER" id="PTHR44329">
    <property type="entry name" value="SERINE/THREONINE-PROTEIN KINASE TNNI3K-RELATED"/>
    <property type="match status" value="1"/>
</dbReference>
<dbReference type="EMBL" id="JAEHOD010000005">
    <property type="protein sequence ID" value="KAG2452762.1"/>
    <property type="molecule type" value="Genomic_DNA"/>
</dbReference>
<feature type="region of interest" description="Disordered" evidence="6">
    <location>
        <begin position="755"/>
        <end position="785"/>
    </location>
</feature>
<dbReference type="Gene3D" id="3.30.200.20">
    <property type="entry name" value="Phosphorylase Kinase, domain 1"/>
    <property type="match status" value="1"/>
</dbReference>
<dbReference type="Proteomes" id="UP000613740">
    <property type="component" value="Unassembled WGS sequence"/>
</dbReference>
<feature type="region of interest" description="Disordered" evidence="6">
    <location>
        <begin position="475"/>
        <end position="523"/>
    </location>
</feature>
<keyword evidence="10" id="KW-1185">Reference proteome</keyword>
<dbReference type="Gene3D" id="1.10.510.10">
    <property type="entry name" value="Transferase(Phosphotransferase) domain 1"/>
    <property type="match status" value="1"/>
</dbReference>
<evidence type="ECO:0000256" key="4">
    <source>
        <dbReference type="ARBA" id="ARBA00022840"/>
    </source>
</evidence>
<dbReference type="PROSITE" id="PS50011">
    <property type="entry name" value="PROTEIN_KINASE_DOM"/>
    <property type="match status" value="1"/>
</dbReference>
<dbReference type="InterPro" id="IPR011009">
    <property type="entry name" value="Kinase-like_dom_sf"/>
</dbReference>
<feature type="compositionally biased region" description="Pro residues" evidence="6">
    <location>
        <begin position="621"/>
        <end position="634"/>
    </location>
</feature>
<feature type="region of interest" description="Disordered" evidence="6">
    <location>
        <begin position="709"/>
        <end position="738"/>
    </location>
</feature>